<evidence type="ECO:0000313" key="1">
    <source>
        <dbReference type="EMBL" id="CAG8439169.1"/>
    </source>
</evidence>
<keyword evidence="2" id="KW-1185">Reference proteome</keyword>
<protein>
    <submittedName>
        <fullName evidence="1">3352_t:CDS:1</fullName>
    </submittedName>
</protein>
<dbReference type="Proteomes" id="UP000789860">
    <property type="component" value="Unassembled WGS sequence"/>
</dbReference>
<accession>A0ACA9JXG3</accession>
<reference evidence="1" key="1">
    <citation type="submission" date="2021-06" db="EMBL/GenBank/DDBJ databases">
        <authorList>
            <person name="Kallberg Y."/>
            <person name="Tangrot J."/>
            <person name="Rosling A."/>
        </authorList>
    </citation>
    <scope>NUCLEOTIDE SEQUENCE</scope>
    <source>
        <strain evidence="1">AU212A</strain>
    </source>
</reference>
<evidence type="ECO:0000313" key="2">
    <source>
        <dbReference type="Proteomes" id="UP000789860"/>
    </source>
</evidence>
<organism evidence="1 2">
    <name type="scientific">Scutellospora calospora</name>
    <dbReference type="NCBI Taxonomy" id="85575"/>
    <lineage>
        <taxon>Eukaryota</taxon>
        <taxon>Fungi</taxon>
        <taxon>Fungi incertae sedis</taxon>
        <taxon>Mucoromycota</taxon>
        <taxon>Glomeromycotina</taxon>
        <taxon>Glomeromycetes</taxon>
        <taxon>Diversisporales</taxon>
        <taxon>Gigasporaceae</taxon>
        <taxon>Scutellospora</taxon>
    </lineage>
</organism>
<sequence length="275" mass="31798">WSLSPSLIEEEEEYIPQTPHETSSLTSTSYELYKFEGSFRSSSTEYLTQHLHNKYQITTRNYKDFLNSEKQPKVKVNQITNYINTLSPKRQKEFTKYVVEFIIRWNSSYLAWKRILELYPAMHMLAASLQSKLDSVSKKKAEKLDQLCLTSDEKKEKLDDSNTVKYLLPTNCDGLLEKICAVIYLSLDELWDIPAEIGLKASQVHAELLALKAKLVSQNYSNAESVSRTIEENCDSFSAELWSSYSATTSLTTTEDKLERYLREQIAHKHQNPLI</sequence>
<gene>
    <name evidence="1" type="ORF">SCALOS_LOCUS497</name>
</gene>
<feature type="non-terminal residue" evidence="1">
    <location>
        <position position="1"/>
    </location>
</feature>
<proteinExistence type="predicted"/>
<dbReference type="EMBL" id="CAJVPM010000240">
    <property type="protein sequence ID" value="CAG8439169.1"/>
    <property type="molecule type" value="Genomic_DNA"/>
</dbReference>
<comment type="caution">
    <text evidence="1">The sequence shown here is derived from an EMBL/GenBank/DDBJ whole genome shotgun (WGS) entry which is preliminary data.</text>
</comment>
<name>A0ACA9JXG3_9GLOM</name>